<evidence type="ECO:0000256" key="8">
    <source>
        <dbReference type="ARBA" id="ARBA00022837"/>
    </source>
</evidence>
<keyword evidence="21" id="KW-1185">Reference proteome</keyword>
<evidence type="ECO:0000256" key="13">
    <source>
        <dbReference type="ARBA" id="ARBA00023303"/>
    </source>
</evidence>
<evidence type="ECO:0000256" key="18">
    <source>
        <dbReference type="SAM" id="MobiDB-lite"/>
    </source>
</evidence>
<evidence type="ECO:0000259" key="19">
    <source>
        <dbReference type="Pfam" id="PF04678"/>
    </source>
</evidence>
<evidence type="ECO:0000313" key="20">
    <source>
        <dbReference type="EMBL" id="KAJ7097293.1"/>
    </source>
</evidence>
<keyword evidence="5" id="KW-0107">Calcium channel</keyword>
<feature type="region of interest" description="Disordered" evidence="18">
    <location>
        <begin position="1"/>
        <end position="52"/>
    </location>
</feature>
<keyword evidence="6" id="KW-0812">Transmembrane</keyword>
<keyword evidence="12" id="KW-0472">Membrane</keyword>
<gene>
    <name evidence="20" type="ORF">B0H15DRAFT_961655</name>
</gene>
<evidence type="ECO:0000256" key="14">
    <source>
        <dbReference type="ARBA" id="ARBA00036634"/>
    </source>
</evidence>
<keyword evidence="3" id="KW-0813">Transport</keyword>
<proteinExistence type="inferred from homology"/>
<evidence type="ECO:0000256" key="7">
    <source>
        <dbReference type="ARBA" id="ARBA00022792"/>
    </source>
</evidence>
<dbReference type="InterPro" id="IPR039055">
    <property type="entry name" value="MCU_fam"/>
</dbReference>
<feature type="region of interest" description="Disordered" evidence="18">
    <location>
        <begin position="221"/>
        <end position="257"/>
    </location>
</feature>
<evidence type="ECO:0000256" key="4">
    <source>
        <dbReference type="ARBA" id="ARBA00022568"/>
    </source>
</evidence>
<dbReference type="GO" id="GO:0005262">
    <property type="term" value="F:calcium channel activity"/>
    <property type="evidence" value="ECO:0007669"/>
    <property type="project" value="UniProtKB-KW"/>
</dbReference>
<evidence type="ECO:0000256" key="16">
    <source>
        <dbReference type="ARBA" id="ARBA00044981"/>
    </source>
</evidence>
<dbReference type="Pfam" id="PF04678">
    <property type="entry name" value="MCU"/>
    <property type="match status" value="1"/>
</dbReference>
<evidence type="ECO:0000256" key="15">
    <source>
        <dbReference type="ARBA" id="ARBA00044966"/>
    </source>
</evidence>
<evidence type="ECO:0000313" key="21">
    <source>
        <dbReference type="Proteomes" id="UP001222325"/>
    </source>
</evidence>
<keyword evidence="8" id="KW-0106">Calcium</keyword>
<comment type="subcellular location">
    <subcellularLocation>
        <location evidence="1">Mitochondrion inner membrane</location>
        <topology evidence="1">Multi-pass membrane protein</topology>
    </subcellularLocation>
</comment>
<comment type="similarity">
    <text evidence="2">Belongs to the MCU (TC 1.A.77) family.</text>
</comment>
<dbReference type="Proteomes" id="UP001222325">
    <property type="component" value="Unassembled WGS sequence"/>
</dbReference>
<accession>A0AAD6XR56</accession>
<dbReference type="PANTHER" id="PTHR13462">
    <property type="entry name" value="CALCIUM UNIPORTER PROTEIN, MITOCHONDRIAL"/>
    <property type="match status" value="1"/>
</dbReference>
<keyword evidence="10" id="KW-0406">Ion transport</keyword>
<keyword evidence="4" id="KW-0109">Calcium transport</keyword>
<keyword evidence="9" id="KW-1133">Transmembrane helix</keyword>
<evidence type="ECO:0000256" key="2">
    <source>
        <dbReference type="ARBA" id="ARBA00005653"/>
    </source>
</evidence>
<feature type="compositionally biased region" description="Basic and acidic residues" evidence="18">
    <location>
        <begin position="1"/>
        <end position="10"/>
    </location>
</feature>
<organism evidence="20 21">
    <name type="scientific">Mycena belliarum</name>
    <dbReference type="NCBI Taxonomy" id="1033014"/>
    <lineage>
        <taxon>Eukaryota</taxon>
        <taxon>Fungi</taxon>
        <taxon>Dikarya</taxon>
        <taxon>Basidiomycota</taxon>
        <taxon>Agaricomycotina</taxon>
        <taxon>Agaricomycetes</taxon>
        <taxon>Agaricomycetidae</taxon>
        <taxon>Agaricales</taxon>
        <taxon>Marasmiineae</taxon>
        <taxon>Mycenaceae</taxon>
        <taxon>Mycena</taxon>
    </lineage>
</organism>
<keyword evidence="7" id="KW-0999">Mitochondrion inner membrane</keyword>
<keyword evidence="13" id="KW-0407">Ion channel</keyword>
<dbReference type="GO" id="GO:0015292">
    <property type="term" value="F:uniporter activity"/>
    <property type="evidence" value="ECO:0007669"/>
    <property type="project" value="TreeGrafter"/>
</dbReference>
<dbReference type="GO" id="GO:0036444">
    <property type="term" value="P:calcium import into the mitochondrion"/>
    <property type="evidence" value="ECO:0007669"/>
    <property type="project" value="TreeGrafter"/>
</dbReference>
<sequence length="380" mass="42543">MLKFDQETHIVTKRKAPNKPRNGRRRLSSDPAAPHTAALARQPSHPRIPRPCDARRVLPQRVGLRKAVQRSDSTDVGDFVRDAARAAKFCICIGYDPAPRTQSEVLLDVEVPTVADRTRFLRRRLAYVERELKKMEEMKHACDREARHVWGTVARLTFWDYGWDVMEPITYLSGLSTIWFLYQGCEVSYSSVLDRSISARREALYKTRGFDIERWMDLDYEHPNPSSGEDEDAERDAEKEAHKDADVNEAVEAEESDKNSAKWCGEVYAVAALPHLSLRSRKGPATSLLVASPASHQEWGALDRRSRFKSPQRQAAALGRDGLPGYAQQCMRESGLHVRPAGDRILHGPVPSPPPPGLSPVPCVSLAALGLGFTYPRAAS</sequence>
<dbReference type="InterPro" id="IPR006769">
    <property type="entry name" value="MCU_C"/>
</dbReference>
<dbReference type="GO" id="GO:1990246">
    <property type="term" value="C:uniplex complex"/>
    <property type="evidence" value="ECO:0007669"/>
    <property type="project" value="TreeGrafter"/>
</dbReference>
<dbReference type="GO" id="GO:0051560">
    <property type="term" value="P:mitochondrial calcium ion homeostasis"/>
    <property type="evidence" value="ECO:0007669"/>
    <property type="project" value="InterPro"/>
</dbReference>
<evidence type="ECO:0000256" key="1">
    <source>
        <dbReference type="ARBA" id="ARBA00004448"/>
    </source>
</evidence>
<evidence type="ECO:0000256" key="9">
    <source>
        <dbReference type="ARBA" id="ARBA00022989"/>
    </source>
</evidence>
<evidence type="ECO:0000256" key="11">
    <source>
        <dbReference type="ARBA" id="ARBA00023128"/>
    </source>
</evidence>
<evidence type="ECO:0000256" key="5">
    <source>
        <dbReference type="ARBA" id="ARBA00022673"/>
    </source>
</evidence>
<comment type="subunit">
    <text evidence="15">Homotetramer, assembles in a dimer or dimers configuration with two interfaces.</text>
</comment>
<protein>
    <recommendedName>
        <fullName evidence="16">Calcium uniporter protein, mitochondrial</fullName>
    </recommendedName>
</protein>
<dbReference type="PANTHER" id="PTHR13462:SF10">
    <property type="entry name" value="CALCIUM UNIPORTER PROTEIN, MITOCHONDRIAL"/>
    <property type="match status" value="1"/>
</dbReference>
<evidence type="ECO:0000256" key="12">
    <source>
        <dbReference type="ARBA" id="ARBA00023136"/>
    </source>
</evidence>
<evidence type="ECO:0000256" key="17">
    <source>
        <dbReference type="ARBA" id="ARBA00045938"/>
    </source>
</evidence>
<feature type="domain" description="Calcium uniporter protein C-terminal" evidence="19">
    <location>
        <begin position="115"/>
        <end position="217"/>
    </location>
</feature>
<dbReference type="EMBL" id="JARJCN010000010">
    <property type="protein sequence ID" value="KAJ7097293.1"/>
    <property type="molecule type" value="Genomic_DNA"/>
</dbReference>
<dbReference type="AlphaFoldDB" id="A0AAD6XR56"/>
<keyword evidence="11" id="KW-0496">Mitochondrion</keyword>
<name>A0AAD6XR56_9AGAR</name>
<feature type="compositionally biased region" description="Basic and acidic residues" evidence="18">
    <location>
        <begin position="236"/>
        <end position="246"/>
    </location>
</feature>
<evidence type="ECO:0000256" key="3">
    <source>
        <dbReference type="ARBA" id="ARBA00022448"/>
    </source>
</evidence>
<evidence type="ECO:0000256" key="10">
    <source>
        <dbReference type="ARBA" id="ARBA00023065"/>
    </source>
</evidence>
<reference evidence="20" key="1">
    <citation type="submission" date="2023-03" db="EMBL/GenBank/DDBJ databases">
        <title>Massive genome expansion in bonnet fungi (Mycena s.s.) driven by repeated elements and novel gene families across ecological guilds.</title>
        <authorList>
            <consortium name="Lawrence Berkeley National Laboratory"/>
            <person name="Harder C.B."/>
            <person name="Miyauchi S."/>
            <person name="Viragh M."/>
            <person name="Kuo A."/>
            <person name="Thoen E."/>
            <person name="Andreopoulos B."/>
            <person name="Lu D."/>
            <person name="Skrede I."/>
            <person name="Drula E."/>
            <person name="Henrissat B."/>
            <person name="Morin E."/>
            <person name="Kohler A."/>
            <person name="Barry K."/>
            <person name="LaButti K."/>
            <person name="Morin E."/>
            <person name="Salamov A."/>
            <person name="Lipzen A."/>
            <person name="Mereny Z."/>
            <person name="Hegedus B."/>
            <person name="Baldrian P."/>
            <person name="Stursova M."/>
            <person name="Weitz H."/>
            <person name="Taylor A."/>
            <person name="Grigoriev I.V."/>
            <person name="Nagy L.G."/>
            <person name="Martin F."/>
            <person name="Kauserud H."/>
        </authorList>
    </citation>
    <scope>NUCLEOTIDE SEQUENCE</scope>
    <source>
        <strain evidence="20">CBHHK173m</strain>
    </source>
</reference>
<feature type="compositionally biased region" description="Basic residues" evidence="18">
    <location>
        <begin position="11"/>
        <end position="26"/>
    </location>
</feature>
<evidence type="ECO:0000256" key="6">
    <source>
        <dbReference type="ARBA" id="ARBA00022692"/>
    </source>
</evidence>
<comment type="catalytic activity">
    <reaction evidence="14">
        <text>Ca(2+)(in) = Ca(2+)(out)</text>
        <dbReference type="Rhea" id="RHEA:29671"/>
        <dbReference type="ChEBI" id="CHEBI:29108"/>
    </reaction>
</comment>
<comment type="function">
    <text evidence="17">Highly selective calcium channel localized to the inner mitochondrial membrane, which mediates calcium uptake into the mitochondrial matrix. Mitochondrial calcium homeostasis plays key roles in cellular physiology and regulates ATP production, cytoplasmic calcium signals and activation of cell death pathways. Sufficient to operate as a pore-forming channel without the need of calcium-sensor or auxiliary subunit.</text>
</comment>
<comment type="caution">
    <text evidence="20">The sequence shown here is derived from an EMBL/GenBank/DDBJ whole genome shotgun (WGS) entry which is preliminary data.</text>
</comment>